<dbReference type="Proteomes" id="UP000823935">
    <property type="component" value="Unassembled WGS sequence"/>
</dbReference>
<dbReference type="Pfam" id="PF13238">
    <property type="entry name" value="AAA_18"/>
    <property type="match status" value="1"/>
</dbReference>
<dbReference type="InterPro" id="IPR027417">
    <property type="entry name" value="P-loop_NTPase"/>
</dbReference>
<dbReference type="EMBL" id="DVIQ01000025">
    <property type="protein sequence ID" value="HIS30925.1"/>
    <property type="molecule type" value="Genomic_DNA"/>
</dbReference>
<gene>
    <name evidence="1" type="ORF">IAB44_05160</name>
</gene>
<evidence type="ECO:0000313" key="1">
    <source>
        <dbReference type="EMBL" id="HIS30925.1"/>
    </source>
</evidence>
<reference evidence="1" key="1">
    <citation type="submission" date="2020-10" db="EMBL/GenBank/DDBJ databases">
        <authorList>
            <person name="Gilroy R."/>
        </authorList>
    </citation>
    <scope>NUCLEOTIDE SEQUENCE</scope>
    <source>
        <strain evidence="1">CHK190-19873</strain>
    </source>
</reference>
<dbReference type="SUPFAM" id="SSF52540">
    <property type="entry name" value="P-loop containing nucleoside triphosphate hydrolases"/>
    <property type="match status" value="1"/>
</dbReference>
<comment type="caution">
    <text evidence="1">The sequence shown here is derived from an EMBL/GenBank/DDBJ whole genome shotgun (WGS) entry which is preliminary data.</text>
</comment>
<proteinExistence type="predicted"/>
<accession>A0A9D1ERI6</accession>
<dbReference type="AlphaFoldDB" id="A0A9D1ERI6"/>
<dbReference type="Gene3D" id="3.40.50.300">
    <property type="entry name" value="P-loop containing nucleotide triphosphate hydrolases"/>
    <property type="match status" value="1"/>
</dbReference>
<protein>
    <submittedName>
        <fullName evidence="1">AAA family ATPase</fullName>
    </submittedName>
</protein>
<evidence type="ECO:0000313" key="2">
    <source>
        <dbReference type="Proteomes" id="UP000823935"/>
    </source>
</evidence>
<organism evidence="1 2">
    <name type="scientific">Candidatus Limivivens intestinipullorum</name>
    <dbReference type="NCBI Taxonomy" id="2840858"/>
    <lineage>
        <taxon>Bacteria</taxon>
        <taxon>Bacillati</taxon>
        <taxon>Bacillota</taxon>
        <taxon>Clostridia</taxon>
        <taxon>Lachnospirales</taxon>
        <taxon>Lachnospiraceae</taxon>
        <taxon>Lachnospiraceae incertae sedis</taxon>
        <taxon>Candidatus Limivivens</taxon>
    </lineage>
</organism>
<reference evidence="1" key="2">
    <citation type="journal article" date="2021" name="PeerJ">
        <title>Extensive microbial diversity within the chicken gut microbiome revealed by metagenomics and culture.</title>
        <authorList>
            <person name="Gilroy R."/>
            <person name="Ravi A."/>
            <person name="Getino M."/>
            <person name="Pursley I."/>
            <person name="Horton D.L."/>
            <person name="Alikhan N.F."/>
            <person name="Baker D."/>
            <person name="Gharbi K."/>
            <person name="Hall N."/>
            <person name="Watson M."/>
            <person name="Adriaenssens E.M."/>
            <person name="Foster-Nyarko E."/>
            <person name="Jarju S."/>
            <person name="Secka A."/>
            <person name="Antonio M."/>
            <person name="Oren A."/>
            <person name="Chaudhuri R.R."/>
            <person name="La Ragione R."/>
            <person name="Hildebrand F."/>
            <person name="Pallen M.J."/>
        </authorList>
    </citation>
    <scope>NUCLEOTIDE SEQUENCE</scope>
    <source>
        <strain evidence="1">CHK190-19873</strain>
    </source>
</reference>
<sequence length="167" mass="18984">MQKTIYIIGGTMGAGKTTVCQILKKKLPDCVFLDGDWCWDMDPFQVTEETKTMVLENVVFLLNRFIRCSAFKNIVFCWVLHEQGIIDGILTKLETENCRVRSFSLLCGEKELARRLRKDVDSGIRAEDVIARSLARIPLYEKLNTVKIDVSRLTPEQAAAEIIRLSG</sequence>
<name>A0A9D1ERI6_9FIRM</name>